<keyword evidence="1" id="KW-0812">Transmembrane</keyword>
<comment type="caution">
    <text evidence="2">The sequence shown here is derived from an EMBL/GenBank/DDBJ whole genome shotgun (WGS) entry which is preliminary data.</text>
</comment>
<evidence type="ECO:0000256" key="1">
    <source>
        <dbReference type="SAM" id="Phobius"/>
    </source>
</evidence>
<feature type="transmembrane region" description="Helical" evidence="1">
    <location>
        <begin position="78"/>
        <end position="97"/>
    </location>
</feature>
<gene>
    <name evidence="2" type="ORF">C8E87_7983</name>
</gene>
<name>A0A4V3C662_9ACTN</name>
<feature type="transmembrane region" description="Helical" evidence="1">
    <location>
        <begin position="38"/>
        <end position="57"/>
    </location>
</feature>
<evidence type="ECO:0000313" key="2">
    <source>
        <dbReference type="EMBL" id="TDO32518.1"/>
    </source>
</evidence>
<dbReference type="Proteomes" id="UP000294901">
    <property type="component" value="Unassembled WGS sequence"/>
</dbReference>
<evidence type="ECO:0008006" key="4">
    <source>
        <dbReference type="Google" id="ProtNLM"/>
    </source>
</evidence>
<feature type="transmembrane region" description="Helical" evidence="1">
    <location>
        <begin position="103"/>
        <end position="124"/>
    </location>
</feature>
<dbReference type="RefSeq" id="WP_239080050.1">
    <property type="nucleotide sequence ID" value="NZ_BOMD01000033.1"/>
</dbReference>
<protein>
    <recommendedName>
        <fullName evidence="4">PAP2 superfamily protein</fullName>
    </recommendedName>
</protein>
<sequence>MRIGFARVITEVFAPGVLVALLLLVVGFHAGGEPGVSRWWGAPAALFAAGIPMAYVVRGVRRGRLTSHHIPEREHRRGPLLFGMVSVAIGTTALVALGAPRELLALLAAGITGLVVFGVVTAYWKMSIHSGVAAGTVAVLVAVHGPVALIAVPLVPLVGWSRLVLSAHTLAQVIAGTLVGALIAGTVFPVLR</sequence>
<dbReference type="AlphaFoldDB" id="A0A4V3C662"/>
<feature type="transmembrane region" description="Helical" evidence="1">
    <location>
        <begin position="131"/>
        <end position="158"/>
    </location>
</feature>
<keyword evidence="3" id="KW-1185">Reference proteome</keyword>
<keyword evidence="1" id="KW-1133">Transmembrane helix</keyword>
<feature type="transmembrane region" description="Helical" evidence="1">
    <location>
        <begin position="12"/>
        <end position="32"/>
    </location>
</feature>
<keyword evidence="1" id="KW-0472">Membrane</keyword>
<evidence type="ECO:0000313" key="3">
    <source>
        <dbReference type="Proteomes" id="UP000294901"/>
    </source>
</evidence>
<reference evidence="2 3" key="1">
    <citation type="submission" date="2019-03" db="EMBL/GenBank/DDBJ databases">
        <title>Sequencing the genomes of 1000 actinobacteria strains.</title>
        <authorList>
            <person name="Klenk H.-P."/>
        </authorList>
    </citation>
    <scope>NUCLEOTIDE SEQUENCE [LARGE SCALE GENOMIC DNA]</scope>
    <source>
        <strain evidence="2 3">DSM 43805</strain>
    </source>
</reference>
<dbReference type="EMBL" id="SNWR01000002">
    <property type="protein sequence ID" value="TDO32518.1"/>
    <property type="molecule type" value="Genomic_DNA"/>
</dbReference>
<feature type="transmembrane region" description="Helical" evidence="1">
    <location>
        <begin position="170"/>
        <end position="191"/>
    </location>
</feature>
<accession>A0A4V3C662</accession>
<organism evidence="2 3">
    <name type="scientific">Paractinoplanes brasiliensis</name>
    <dbReference type="NCBI Taxonomy" id="52695"/>
    <lineage>
        <taxon>Bacteria</taxon>
        <taxon>Bacillati</taxon>
        <taxon>Actinomycetota</taxon>
        <taxon>Actinomycetes</taxon>
        <taxon>Micromonosporales</taxon>
        <taxon>Micromonosporaceae</taxon>
        <taxon>Paractinoplanes</taxon>
    </lineage>
</organism>
<proteinExistence type="predicted"/>